<proteinExistence type="inferred from homology"/>
<feature type="domain" description="Big-1" evidence="2">
    <location>
        <begin position="1"/>
        <end position="31"/>
    </location>
</feature>
<dbReference type="InterPro" id="IPR013783">
    <property type="entry name" value="Ig-like_fold"/>
</dbReference>
<protein>
    <submittedName>
        <fullName evidence="3">Bacterial Ig-like domain (Group 1)</fullName>
    </submittedName>
</protein>
<reference evidence="3 4" key="1">
    <citation type="submission" date="2018-06" db="EMBL/GenBank/DDBJ databases">
        <authorList>
            <consortium name="Pathogen Informatics"/>
            <person name="Doyle S."/>
        </authorList>
    </citation>
    <scope>NUCLEOTIDE SEQUENCE [LARGE SCALE GENOMIC DNA]</scope>
    <source>
        <strain evidence="3 4">NCTC12123</strain>
    </source>
</reference>
<dbReference type="AlphaFoldDB" id="A0A376FAR2"/>
<evidence type="ECO:0000259" key="2">
    <source>
        <dbReference type="PROSITE" id="PS51127"/>
    </source>
</evidence>
<accession>A0A376FAR2</accession>
<dbReference type="EMBL" id="UFYI01000007">
    <property type="protein sequence ID" value="STD20540.1"/>
    <property type="molecule type" value="Genomic_DNA"/>
</dbReference>
<gene>
    <name evidence="3" type="ORF">NCTC12123_02052</name>
</gene>
<sequence length="78" mass="7782">MTLKGTKAGTAQVTASLNGAAPVNASSVTFTADSTSAGIGSGDVSVDKTILIANGSDIATFRAVVKDANGNPCLRRNR</sequence>
<evidence type="ECO:0000256" key="1">
    <source>
        <dbReference type="ARBA" id="ARBA00010116"/>
    </source>
</evidence>
<dbReference type="SUPFAM" id="SSF49373">
    <property type="entry name" value="Invasin/intimin cell-adhesion fragments"/>
    <property type="match status" value="1"/>
</dbReference>
<organism evidence="3 4">
    <name type="scientific">Enterobacter asburiae</name>
    <dbReference type="NCBI Taxonomy" id="61645"/>
    <lineage>
        <taxon>Bacteria</taxon>
        <taxon>Pseudomonadati</taxon>
        <taxon>Pseudomonadota</taxon>
        <taxon>Gammaproteobacteria</taxon>
        <taxon>Enterobacterales</taxon>
        <taxon>Enterobacteriaceae</taxon>
        <taxon>Enterobacter</taxon>
        <taxon>Enterobacter cloacae complex</taxon>
    </lineage>
</organism>
<evidence type="ECO:0000313" key="3">
    <source>
        <dbReference type="EMBL" id="STD20540.1"/>
    </source>
</evidence>
<dbReference type="InterPro" id="IPR003344">
    <property type="entry name" value="Big_1_dom"/>
</dbReference>
<dbReference type="Gene3D" id="2.60.40.10">
    <property type="entry name" value="Immunoglobulins"/>
    <property type="match status" value="1"/>
</dbReference>
<evidence type="ECO:0000313" key="4">
    <source>
        <dbReference type="Proteomes" id="UP000255163"/>
    </source>
</evidence>
<dbReference type="Proteomes" id="UP000255163">
    <property type="component" value="Unassembled WGS sequence"/>
</dbReference>
<comment type="similarity">
    <text evidence="1">Belongs to the intimin/invasin family.</text>
</comment>
<dbReference type="PROSITE" id="PS51127">
    <property type="entry name" value="BIG1"/>
    <property type="match status" value="1"/>
</dbReference>
<name>A0A376FAR2_ENTAS</name>
<dbReference type="InterPro" id="IPR008964">
    <property type="entry name" value="Invasin/intimin_cell_adhesion"/>
</dbReference>